<sequence length="125" mass="14574">MEAPPKKSKYLHNFTLPYLRWVAASARLWNLRTRRAVCSESRDKSPVKIKIGIKRGVVEINNDEKLKFSVSLLKTKITKDFSNMIGKGPTTTRRPKKRPRDFSWTFVVRRSNHGFLYDVHKAVET</sequence>
<dbReference type="EMBL" id="LS974618">
    <property type="protein sequence ID" value="CAG7894471.1"/>
    <property type="molecule type" value="Genomic_DNA"/>
</dbReference>
<dbReference type="Proteomes" id="UP000694005">
    <property type="component" value="Chromosome A03"/>
</dbReference>
<name>A0A3P5ZKJ2_BRACM</name>
<reference evidence="3" key="1">
    <citation type="submission" date="2018-11" db="EMBL/GenBank/DDBJ databases">
        <authorList>
            <consortium name="Genoscope - CEA"/>
            <person name="William W."/>
        </authorList>
    </citation>
    <scope>NUCLEOTIDE SEQUENCE</scope>
</reference>
<dbReference type="Proteomes" id="UP000694005">
    <property type="component" value="Chromosome A02"/>
</dbReference>
<gene>
    <name evidence="3" type="ORF">BRAA03T11945Z</name>
    <name evidence="2" type="ORF">BRAPAZ1V2_A02P34230.2</name>
    <name evidence="1" type="ORF">BRAPAZ1V2_A03P27440.2</name>
</gene>
<accession>A0A3P5ZKJ2</accession>
<evidence type="ECO:0000313" key="1">
    <source>
        <dbReference type="EMBL" id="CAG7881401.1"/>
    </source>
</evidence>
<protein>
    <submittedName>
        <fullName evidence="1 2">Uncharacterized protein</fullName>
    </submittedName>
</protein>
<evidence type="ECO:0000313" key="3">
    <source>
        <dbReference type="EMBL" id="VDC80727.1"/>
    </source>
</evidence>
<proteinExistence type="predicted"/>
<evidence type="ECO:0000313" key="2">
    <source>
        <dbReference type="EMBL" id="CAG7894471.1"/>
    </source>
</evidence>
<dbReference type="EMBL" id="LR031572">
    <property type="protein sequence ID" value="VDC80727.1"/>
    <property type="molecule type" value="Genomic_DNA"/>
</dbReference>
<dbReference type="EMBL" id="LS974619">
    <property type="protein sequence ID" value="CAG7881401.1"/>
    <property type="molecule type" value="Genomic_DNA"/>
</dbReference>
<dbReference type="Gramene" id="A02p34230.2_BraZ1">
    <property type="protein sequence ID" value="A02p34230.2_BraZ1.CDS"/>
    <property type="gene ID" value="A02g34230.2_BraZ1"/>
</dbReference>
<organism evidence="3">
    <name type="scientific">Brassica campestris</name>
    <name type="common">Field mustard</name>
    <dbReference type="NCBI Taxonomy" id="3711"/>
    <lineage>
        <taxon>Eukaryota</taxon>
        <taxon>Viridiplantae</taxon>
        <taxon>Streptophyta</taxon>
        <taxon>Embryophyta</taxon>
        <taxon>Tracheophyta</taxon>
        <taxon>Spermatophyta</taxon>
        <taxon>Magnoliopsida</taxon>
        <taxon>eudicotyledons</taxon>
        <taxon>Gunneridae</taxon>
        <taxon>Pentapetalae</taxon>
        <taxon>rosids</taxon>
        <taxon>malvids</taxon>
        <taxon>Brassicales</taxon>
        <taxon>Brassicaceae</taxon>
        <taxon>Brassiceae</taxon>
        <taxon>Brassica</taxon>
    </lineage>
</organism>
<dbReference type="AlphaFoldDB" id="A0A3P5ZKJ2"/>
<dbReference type="Gramene" id="A03p27440.2_BraZ1">
    <property type="protein sequence ID" value="A03p27440.2_BraZ1.CDS"/>
    <property type="gene ID" value="A03g27440.2_BraZ1"/>
</dbReference>